<keyword evidence="3 6" id="KW-0521">NADP</keyword>
<dbReference type="PANTHER" id="PTHR12592:SF0">
    <property type="entry name" value="ATP-DEPENDENT (S)-NAD(P)H-HYDRATE DEHYDRATASE"/>
    <property type="match status" value="1"/>
</dbReference>
<accession>A0ABY5C1G7</accession>
<evidence type="ECO:0000256" key="4">
    <source>
        <dbReference type="ARBA" id="ARBA00023027"/>
    </source>
</evidence>
<dbReference type="NCBIfam" id="TIGR00196">
    <property type="entry name" value="yjeF_cterm"/>
    <property type="match status" value="1"/>
</dbReference>
<dbReference type="SUPFAM" id="SSF53613">
    <property type="entry name" value="Ribokinase-like"/>
    <property type="match status" value="1"/>
</dbReference>
<comment type="catalytic activity">
    <reaction evidence="6">
        <text>(6S)-NADHX + ADP = AMP + phosphate + NADH + H(+)</text>
        <dbReference type="Rhea" id="RHEA:32223"/>
        <dbReference type="ChEBI" id="CHEBI:15378"/>
        <dbReference type="ChEBI" id="CHEBI:43474"/>
        <dbReference type="ChEBI" id="CHEBI:57945"/>
        <dbReference type="ChEBI" id="CHEBI:64074"/>
        <dbReference type="ChEBI" id="CHEBI:456215"/>
        <dbReference type="ChEBI" id="CHEBI:456216"/>
        <dbReference type="EC" id="4.2.1.136"/>
    </reaction>
</comment>
<comment type="catalytic activity">
    <reaction evidence="6">
        <text>(6S)-NADPHX + ADP = AMP + phosphate + NADPH + H(+)</text>
        <dbReference type="Rhea" id="RHEA:32235"/>
        <dbReference type="ChEBI" id="CHEBI:15378"/>
        <dbReference type="ChEBI" id="CHEBI:43474"/>
        <dbReference type="ChEBI" id="CHEBI:57783"/>
        <dbReference type="ChEBI" id="CHEBI:64076"/>
        <dbReference type="ChEBI" id="CHEBI:456215"/>
        <dbReference type="ChEBI" id="CHEBI:456216"/>
        <dbReference type="EC" id="4.2.1.136"/>
    </reaction>
</comment>
<dbReference type="InterPro" id="IPR017953">
    <property type="entry name" value="Carbohydrate_kinase_pred_CS"/>
</dbReference>
<evidence type="ECO:0000313" key="8">
    <source>
        <dbReference type="EMBL" id="USS92412.1"/>
    </source>
</evidence>
<comment type="subunit">
    <text evidence="6">Homotetramer.</text>
</comment>
<keyword evidence="1 6" id="KW-0547">Nucleotide-binding</keyword>
<keyword evidence="2 6" id="KW-0067">ATP-binding</keyword>
<feature type="binding site" evidence="6">
    <location>
        <position position="147"/>
    </location>
    <ligand>
        <name>(6S)-NADPHX</name>
        <dbReference type="ChEBI" id="CHEBI:64076"/>
    </ligand>
</feature>
<evidence type="ECO:0000256" key="3">
    <source>
        <dbReference type="ARBA" id="ARBA00022857"/>
    </source>
</evidence>
<comment type="similarity">
    <text evidence="6">Belongs to the NnrD/CARKD family.</text>
</comment>
<dbReference type="CDD" id="cd01171">
    <property type="entry name" value="YXKO-related"/>
    <property type="match status" value="1"/>
</dbReference>
<dbReference type="Proteomes" id="UP001056093">
    <property type="component" value="Chromosome"/>
</dbReference>
<gene>
    <name evidence="6" type="primary">nnrD</name>
    <name evidence="8" type="ORF">M3M36_02000</name>
</gene>
<evidence type="ECO:0000259" key="7">
    <source>
        <dbReference type="PROSITE" id="PS51383"/>
    </source>
</evidence>
<dbReference type="EMBL" id="CP097122">
    <property type="protein sequence ID" value="USS92412.1"/>
    <property type="molecule type" value="Genomic_DNA"/>
</dbReference>
<dbReference type="PROSITE" id="PS51383">
    <property type="entry name" value="YJEF_C_3"/>
    <property type="match status" value="1"/>
</dbReference>
<feature type="binding site" evidence="6">
    <location>
        <position position="213"/>
    </location>
    <ligand>
        <name>(6S)-NADPHX</name>
        <dbReference type="ChEBI" id="CHEBI:64076"/>
    </ligand>
</feature>
<feature type="binding site" evidence="6">
    <location>
        <begin position="184"/>
        <end position="188"/>
    </location>
    <ligand>
        <name>AMP</name>
        <dbReference type="ChEBI" id="CHEBI:456215"/>
    </ligand>
</feature>
<evidence type="ECO:0000256" key="6">
    <source>
        <dbReference type="HAMAP-Rule" id="MF_01965"/>
    </source>
</evidence>
<dbReference type="PANTHER" id="PTHR12592">
    <property type="entry name" value="ATP-DEPENDENT (S)-NAD(P)H-HYDRATE DEHYDRATASE FAMILY MEMBER"/>
    <property type="match status" value="1"/>
</dbReference>
<feature type="domain" description="YjeF C-terminal" evidence="7">
    <location>
        <begin position="5"/>
        <end position="270"/>
    </location>
</feature>
<evidence type="ECO:0000256" key="5">
    <source>
        <dbReference type="ARBA" id="ARBA00023239"/>
    </source>
</evidence>
<feature type="binding site" evidence="6">
    <location>
        <position position="212"/>
    </location>
    <ligand>
        <name>AMP</name>
        <dbReference type="ChEBI" id="CHEBI:456215"/>
    </ligand>
</feature>
<reference evidence="8" key="1">
    <citation type="submission" date="2022-05" db="EMBL/GenBank/DDBJ databases">
        <authorList>
            <person name="Oliphant S.A."/>
            <person name="Watson-Haigh N.S."/>
            <person name="Sumby K.M."/>
            <person name="Gardner J.M."/>
            <person name="Jiranek V."/>
        </authorList>
    </citation>
    <scope>NUCLEOTIDE SEQUENCE</scope>
    <source>
        <strain evidence="8">KI3_B9</strain>
    </source>
</reference>
<keyword evidence="9" id="KW-1185">Reference proteome</keyword>
<evidence type="ECO:0000313" key="9">
    <source>
        <dbReference type="Proteomes" id="UP001056093"/>
    </source>
</evidence>
<evidence type="ECO:0000256" key="2">
    <source>
        <dbReference type="ARBA" id="ARBA00022840"/>
    </source>
</evidence>
<feature type="binding site" evidence="6">
    <location>
        <position position="40"/>
    </location>
    <ligand>
        <name>(6S)-NADPHX</name>
        <dbReference type="ChEBI" id="CHEBI:64076"/>
    </ligand>
</feature>
<dbReference type="PROSITE" id="PS01050">
    <property type="entry name" value="YJEF_C_2"/>
    <property type="match status" value="1"/>
</dbReference>
<dbReference type="HAMAP" id="MF_01965">
    <property type="entry name" value="NADHX_dehydratase"/>
    <property type="match status" value="1"/>
</dbReference>
<dbReference type="Gene3D" id="3.40.1190.20">
    <property type="match status" value="1"/>
</dbReference>
<name>A0ABY5C1G7_9LACO</name>
<dbReference type="PROSITE" id="PS01049">
    <property type="entry name" value="YJEF_C_1"/>
    <property type="match status" value="1"/>
</dbReference>
<feature type="binding site" evidence="6">
    <location>
        <position position="99"/>
    </location>
    <ligand>
        <name>(6S)-NADPHX</name>
        <dbReference type="ChEBI" id="CHEBI:64076"/>
    </ligand>
</feature>
<dbReference type="EC" id="4.2.1.136" evidence="6"/>
<evidence type="ECO:0000256" key="1">
    <source>
        <dbReference type="ARBA" id="ARBA00022741"/>
    </source>
</evidence>
<keyword evidence="5 6" id="KW-0456">Lyase</keyword>
<protein>
    <recommendedName>
        <fullName evidence="6">ADP-dependent (S)-NAD(P)H-hydrate dehydratase</fullName>
        <ecNumber evidence="6">4.2.1.136</ecNumber>
    </recommendedName>
    <alternativeName>
        <fullName evidence="6">ADP-dependent NAD(P)HX dehydratase</fullName>
    </alternativeName>
</protein>
<organism evidence="8 9">
    <name type="scientific">Fructobacillus americanaquae</name>
    <dbReference type="NCBI Taxonomy" id="2940302"/>
    <lineage>
        <taxon>Bacteria</taxon>
        <taxon>Bacillati</taxon>
        <taxon>Bacillota</taxon>
        <taxon>Bacilli</taxon>
        <taxon>Lactobacillales</taxon>
        <taxon>Lactobacillaceae</taxon>
        <taxon>Fructobacillus</taxon>
    </lineage>
</organism>
<dbReference type="RefSeq" id="WP_252774193.1">
    <property type="nucleotide sequence ID" value="NZ_CP097122.1"/>
</dbReference>
<proteinExistence type="inferred from homology"/>
<comment type="cofactor">
    <cofactor evidence="6">
        <name>Mg(2+)</name>
        <dbReference type="ChEBI" id="CHEBI:18420"/>
    </cofactor>
</comment>
<dbReference type="Pfam" id="PF01256">
    <property type="entry name" value="Carb_kinase"/>
    <property type="match status" value="1"/>
</dbReference>
<dbReference type="InterPro" id="IPR000631">
    <property type="entry name" value="CARKD"/>
</dbReference>
<dbReference type="InterPro" id="IPR029056">
    <property type="entry name" value="Ribokinase-like"/>
</dbReference>
<comment type="function">
    <text evidence="6">Catalyzes the dehydration of the S-form of NAD(P)HX at the expense of ADP, which is converted to AMP. Together with NAD(P)HX epimerase, which catalyzes the epimerization of the S- and R-forms, the enzyme allows the repair of both epimers of NAD(P)HX, a damaged form of NAD(P)H that is a result of enzymatic or heat-dependent hydration.</text>
</comment>
<keyword evidence="4 6" id="KW-0520">NAD</keyword>
<sequence length="277" mass="29814">MIKLTEKIVQEVIQVRPRQSHKGTFGKILIVAGNQDLGGAAIMNAQAAVFGGAGLVTVATDPVNKTALHARLPEAMVVDYHQDLSNLIAGVDVVLIGSGLGNELTILKQVQKELTDKHKVILDGSALTMMAQENLPLPQGQIILTPHQMEWQRFGQVAIADQAKEDNNWEALVAMNPEPILVLKSDQTQVYLENELYQLTVGGPYQATGGMGDTLAGIIAAFVAQFQDTKKAVLAAVYSHSAIAERLAETAYVTLPTEIAQALPAFMKEMADQNPPL</sequence>